<proteinExistence type="predicted"/>
<accession>A0AAW2B9G2</accession>
<evidence type="ECO:0000313" key="1">
    <source>
        <dbReference type="EMBL" id="KAK9982068.1"/>
    </source>
</evidence>
<dbReference type="InterPro" id="IPR008686">
    <property type="entry name" value="RNA_pol_mitovir"/>
</dbReference>
<dbReference type="EMBL" id="JAZDWU010000041">
    <property type="protein sequence ID" value="KAK9982755.1"/>
    <property type="molecule type" value="Genomic_DNA"/>
</dbReference>
<reference evidence="1 3" key="1">
    <citation type="submission" date="2024-01" db="EMBL/GenBank/DDBJ databases">
        <title>A telomere-to-telomere, gap-free genome of sweet tea (Lithocarpus litseifolius).</title>
        <authorList>
            <person name="Zhou J."/>
        </authorList>
    </citation>
    <scope>NUCLEOTIDE SEQUENCE [LARGE SCALE GENOMIC DNA]</scope>
    <source>
        <strain evidence="1">Zhou-2022a</strain>
        <tissue evidence="1">Leaf</tissue>
    </source>
</reference>
<dbReference type="EMBL" id="JAZDWU010000159">
    <property type="protein sequence ID" value="KAK9982068.1"/>
    <property type="molecule type" value="Genomic_DNA"/>
</dbReference>
<comment type="caution">
    <text evidence="1">The sequence shown here is derived from an EMBL/GenBank/DDBJ whole genome shotgun (WGS) entry which is preliminary data.</text>
</comment>
<sequence>MRWIEKCSCLRSFDLSSATDRFPLLFQRAVIESLFNRVVAHAWTFSGLEVNVFRAPQGTLREDIKFIKFSTGQPLGFLSSLILSSLELSLKWLPVGAFERALVGISQMGAYSSFSS</sequence>
<protein>
    <submittedName>
        <fullName evidence="1">Uncharacterized protein</fullName>
    </submittedName>
</protein>
<evidence type="ECO:0000313" key="2">
    <source>
        <dbReference type="EMBL" id="KAK9982755.1"/>
    </source>
</evidence>
<gene>
    <name evidence="1" type="ORF">SO802_035054</name>
    <name evidence="2" type="ORF">SO802_035295</name>
</gene>
<keyword evidence="3" id="KW-1185">Reference proteome</keyword>
<dbReference type="Proteomes" id="UP001459277">
    <property type="component" value="Unassembled WGS sequence"/>
</dbReference>
<dbReference type="AlphaFoldDB" id="A0AAW2B9G2"/>
<organism evidence="1 3">
    <name type="scientific">Lithocarpus litseifolius</name>
    <dbReference type="NCBI Taxonomy" id="425828"/>
    <lineage>
        <taxon>Eukaryota</taxon>
        <taxon>Viridiplantae</taxon>
        <taxon>Streptophyta</taxon>
        <taxon>Embryophyta</taxon>
        <taxon>Tracheophyta</taxon>
        <taxon>Spermatophyta</taxon>
        <taxon>Magnoliopsida</taxon>
        <taxon>eudicotyledons</taxon>
        <taxon>Gunneridae</taxon>
        <taxon>Pentapetalae</taxon>
        <taxon>rosids</taxon>
        <taxon>fabids</taxon>
        <taxon>Fagales</taxon>
        <taxon>Fagaceae</taxon>
        <taxon>Lithocarpus</taxon>
    </lineage>
</organism>
<dbReference type="Pfam" id="PF05919">
    <property type="entry name" value="Mitovir_RNA_pol"/>
    <property type="match status" value="1"/>
</dbReference>
<evidence type="ECO:0000313" key="3">
    <source>
        <dbReference type="Proteomes" id="UP001459277"/>
    </source>
</evidence>
<name>A0AAW2B9G2_9ROSI</name>